<protein>
    <submittedName>
        <fullName evidence="2">Peptidoglycan-binding lysin domain-containing protein</fullName>
    </submittedName>
</protein>
<dbReference type="Gene3D" id="3.10.350.10">
    <property type="entry name" value="LysM domain"/>
    <property type="match status" value="1"/>
</dbReference>
<sequence>MSIDKKWQATVDGGITDAAWDEYDQTIQSAVATYNQKFAGTAQFQAVDWRWVKAMLWTESGGPTNESWKTRPLQIGNAGDPAFRVLQTGAEGSTEVMEADLFQALKAGRINEPAINVRAAVAYLFTRLAKFAEQSVLDPTDKTVREYTVAPGDTLWSIARRLGTTQEELQDSNPAARGGIKPKQVLKYRKAAKKLVIVGWRPATAGEIAARYNGGGDAAYAEKLTYVKDELFPKLVRKNAAVVP</sequence>
<dbReference type="InterPro" id="IPR018392">
    <property type="entry name" value="LysM"/>
</dbReference>
<dbReference type="InParanoid" id="W0RCH8"/>
<evidence type="ECO:0000313" key="3">
    <source>
        <dbReference type="Proteomes" id="UP000019151"/>
    </source>
</evidence>
<dbReference type="OrthoDB" id="7282926at2"/>
<dbReference type="SUPFAM" id="SSF54106">
    <property type="entry name" value="LysM domain"/>
    <property type="match status" value="1"/>
</dbReference>
<dbReference type="EMBL" id="CP007128">
    <property type="protein sequence ID" value="AHG88799.1"/>
    <property type="molecule type" value="Genomic_DNA"/>
</dbReference>
<name>W0RCH8_9BACT</name>
<dbReference type="RefSeq" id="WP_025410324.1">
    <property type="nucleotide sequence ID" value="NZ_CP007128.1"/>
</dbReference>
<accession>W0RCH8</accession>
<dbReference type="SMART" id="SM00257">
    <property type="entry name" value="LysM"/>
    <property type="match status" value="1"/>
</dbReference>
<proteinExistence type="predicted"/>
<dbReference type="HOGENOM" id="CLU_077365_0_0_0"/>
<dbReference type="eggNOG" id="ENOG5032WGK">
    <property type="taxonomic scope" value="Bacteria"/>
</dbReference>
<evidence type="ECO:0000259" key="1">
    <source>
        <dbReference type="PROSITE" id="PS51782"/>
    </source>
</evidence>
<dbReference type="PROSITE" id="PS51782">
    <property type="entry name" value="LYSM"/>
    <property type="match status" value="1"/>
</dbReference>
<dbReference type="Proteomes" id="UP000019151">
    <property type="component" value="Chromosome"/>
</dbReference>
<feature type="domain" description="LysM" evidence="1">
    <location>
        <begin position="145"/>
        <end position="188"/>
    </location>
</feature>
<gene>
    <name evidence="2" type="ORF">J421_1262</name>
</gene>
<dbReference type="CDD" id="cd00118">
    <property type="entry name" value="LysM"/>
    <property type="match status" value="1"/>
</dbReference>
<dbReference type="STRING" id="861299.J421_1262"/>
<dbReference type="AlphaFoldDB" id="W0RCH8"/>
<keyword evidence="3" id="KW-1185">Reference proteome</keyword>
<evidence type="ECO:0000313" key="2">
    <source>
        <dbReference type="EMBL" id="AHG88799.1"/>
    </source>
</evidence>
<dbReference type="KEGG" id="gba:J421_1262"/>
<reference evidence="2 3" key="1">
    <citation type="journal article" date="2014" name="Genome Announc.">
        <title>Genome Sequence and Methylome of Soil Bacterium Gemmatirosa kalamazoonensis KBS708T, a Member of the Rarely Cultivated Gemmatimonadetes Phylum.</title>
        <authorList>
            <person name="Debruyn J.M."/>
            <person name="Radosevich M."/>
            <person name="Wommack K.E."/>
            <person name="Polson S.W."/>
            <person name="Hauser L.J."/>
            <person name="Fawaz M.N."/>
            <person name="Korlach J."/>
            <person name="Tsai Y.C."/>
        </authorList>
    </citation>
    <scope>NUCLEOTIDE SEQUENCE [LARGE SCALE GENOMIC DNA]</scope>
    <source>
        <strain evidence="2 3">KBS708</strain>
    </source>
</reference>
<dbReference type="InterPro" id="IPR036779">
    <property type="entry name" value="LysM_dom_sf"/>
</dbReference>
<dbReference type="Pfam" id="PF01476">
    <property type="entry name" value="LysM"/>
    <property type="match status" value="1"/>
</dbReference>
<organism evidence="2 3">
    <name type="scientific">Gemmatirosa kalamazoonensis</name>
    <dbReference type="NCBI Taxonomy" id="861299"/>
    <lineage>
        <taxon>Bacteria</taxon>
        <taxon>Pseudomonadati</taxon>
        <taxon>Gemmatimonadota</taxon>
        <taxon>Gemmatimonadia</taxon>
        <taxon>Gemmatimonadales</taxon>
        <taxon>Gemmatimonadaceae</taxon>
        <taxon>Gemmatirosa</taxon>
    </lineage>
</organism>